<dbReference type="AlphaFoldDB" id="A0A4V5LS13"/>
<evidence type="ECO:0000259" key="2">
    <source>
        <dbReference type="Pfam" id="PF21784"/>
    </source>
</evidence>
<sequence length="124" mass="14158">MLQALYDRYCTHVAWLERNRYIYDTDMNWLAFIHNKHQVWTKGTVRWAGTINGVICLDQEGKVVAWGVGQKIAGDPSIQKKPKYVPKQPPEPAGVLRPLLPNPPIPGTPLLGWSPLTFEEWIKP</sequence>
<dbReference type="InterPro" id="IPR048911">
    <property type="entry name" value="Bflower"/>
</dbReference>
<dbReference type="RefSeq" id="WP_136778959.1">
    <property type="nucleotide sequence ID" value="NZ_SUPK01000008.1"/>
</dbReference>
<feature type="domain" description="4-fold beta flower" evidence="2">
    <location>
        <begin position="4"/>
        <end position="122"/>
    </location>
</feature>
<dbReference type="EMBL" id="SUPK01000008">
    <property type="protein sequence ID" value="TJY40769.1"/>
    <property type="molecule type" value="Genomic_DNA"/>
</dbReference>
<feature type="region of interest" description="Disordered" evidence="1">
    <location>
        <begin position="79"/>
        <end position="98"/>
    </location>
</feature>
<comment type="caution">
    <text evidence="3">The sequence shown here is derived from an EMBL/GenBank/DDBJ whole genome shotgun (WGS) entry which is preliminary data.</text>
</comment>
<organism evidence="3 4">
    <name type="scientific">Cohnella pontilimi</name>
    <dbReference type="NCBI Taxonomy" id="2564100"/>
    <lineage>
        <taxon>Bacteria</taxon>
        <taxon>Bacillati</taxon>
        <taxon>Bacillota</taxon>
        <taxon>Bacilli</taxon>
        <taxon>Bacillales</taxon>
        <taxon>Paenibacillaceae</taxon>
        <taxon>Cohnella</taxon>
    </lineage>
</organism>
<dbReference type="Proteomes" id="UP000309673">
    <property type="component" value="Unassembled WGS sequence"/>
</dbReference>
<dbReference type="Pfam" id="PF21784">
    <property type="entry name" value="Bflower"/>
    <property type="match status" value="1"/>
</dbReference>
<gene>
    <name evidence="3" type="ORF">E5161_16625</name>
</gene>
<evidence type="ECO:0000313" key="3">
    <source>
        <dbReference type="EMBL" id="TJY40769.1"/>
    </source>
</evidence>
<evidence type="ECO:0000256" key="1">
    <source>
        <dbReference type="SAM" id="MobiDB-lite"/>
    </source>
</evidence>
<evidence type="ECO:0000313" key="4">
    <source>
        <dbReference type="Proteomes" id="UP000309673"/>
    </source>
</evidence>
<proteinExistence type="predicted"/>
<keyword evidence="4" id="KW-1185">Reference proteome</keyword>
<name>A0A4V5LS13_9BACL</name>
<protein>
    <recommendedName>
        <fullName evidence="2">4-fold beta flower domain-containing protein</fullName>
    </recommendedName>
</protein>
<accession>A0A4V5LS13</accession>
<dbReference type="OrthoDB" id="1907432at2"/>
<reference evidence="3 4" key="1">
    <citation type="submission" date="2019-04" db="EMBL/GenBank/DDBJ databases">
        <title>Cohnella sp. nov., isolated from soil.</title>
        <authorList>
            <person name="Kim W."/>
        </authorList>
    </citation>
    <scope>NUCLEOTIDE SEQUENCE [LARGE SCALE GENOMIC DNA]</scope>
    <source>
        <strain evidence="3 4">CAU 1483</strain>
    </source>
</reference>